<dbReference type="PANTHER" id="PTHR30136:SF24">
    <property type="entry name" value="HTH-TYPE TRANSCRIPTIONAL REPRESSOR ALLR"/>
    <property type="match status" value="1"/>
</dbReference>
<evidence type="ECO:0000313" key="4">
    <source>
        <dbReference type="Proteomes" id="UP001522868"/>
    </source>
</evidence>
<feature type="compositionally biased region" description="Pro residues" evidence="1">
    <location>
        <begin position="231"/>
        <end position="247"/>
    </location>
</feature>
<proteinExistence type="predicted"/>
<name>A0ABT0IJZ2_9ACTN</name>
<dbReference type="PANTHER" id="PTHR30136">
    <property type="entry name" value="HELIX-TURN-HELIX TRANSCRIPTIONAL REGULATOR, ICLR FAMILY"/>
    <property type="match status" value="1"/>
</dbReference>
<gene>
    <name evidence="3" type="ORF">M1O15_30505</name>
</gene>
<feature type="region of interest" description="Disordered" evidence="1">
    <location>
        <begin position="33"/>
        <end position="61"/>
    </location>
</feature>
<dbReference type="EMBL" id="JALPTH010000048">
    <property type="protein sequence ID" value="MCK8681655.1"/>
    <property type="molecule type" value="Genomic_DNA"/>
</dbReference>
<feature type="region of interest" description="Disordered" evidence="1">
    <location>
        <begin position="138"/>
        <end position="188"/>
    </location>
</feature>
<dbReference type="SUPFAM" id="SSF55781">
    <property type="entry name" value="GAF domain-like"/>
    <property type="match status" value="1"/>
</dbReference>
<protein>
    <recommendedName>
        <fullName evidence="2">IclR-ED domain-containing protein</fullName>
    </recommendedName>
</protein>
<dbReference type="InterPro" id="IPR036390">
    <property type="entry name" value="WH_DNA-bd_sf"/>
</dbReference>
<evidence type="ECO:0000259" key="2">
    <source>
        <dbReference type="PROSITE" id="PS51078"/>
    </source>
</evidence>
<comment type="caution">
    <text evidence="3">The sequence shown here is derived from an EMBL/GenBank/DDBJ whole genome shotgun (WGS) entry which is preliminary data.</text>
</comment>
<dbReference type="Gene3D" id="3.30.450.40">
    <property type="match status" value="1"/>
</dbReference>
<reference evidence="3 4" key="1">
    <citation type="submission" date="2022-04" db="EMBL/GenBank/DDBJ databases">
        <title>Streptomyces sp. nov. LCR6-01 isolated from Lichen of Dirinaria sp.</title>
        <authorList>
            <person name="Kanchanasin P."/>
            <person name="Tanasupawat S."/>
            <person name="Phongsopitanun W."/>
        </authorList>
    </citation>
    <scope>NUCLEOTIDE SEQUENCE [LARGE SCALE GENOMIC DNA]</scope>
    <source>
        <strain evidence="3 4">LCR6-01</strain>
    </source>
</reference>
<dbReference type="SUPFAM" id="SSF46785">
    <property type="entry name" value="Winged helix' DNA-binding domain"/>
    <property type="match status" value="1"/>
</dbReference>
<evidence type="ECO:0000313" key="3">
    <source>
        <dbReference type="EMBL" id="MCK8681655.1"/>
    </source>
</evidence>
<feature type="domain" description="IclR-ED" evidence="2">
    <location>
        <begin position="383"/>
        <end position="591"/>
    </location>
</feature>
<accession>A0ABT0IJZ2</accession>
<dbReference type="PROSITE" id="PS51078">
    <property type="entry name" value="ICLR_ED"/>
    <property type="match status" value="1"/>
</dbReference>
<dbReference type="Gene3D" id="1.25.40.10">
    <property type="entry name" value="Tetratricopeptide repeat domain"/>
    <property type="match status" value="1"/>
</dbReference>
<dbReference type="InterPro" id="IPR029016">
    <property type="entry name" value="GAF-like_dom_sf"/>
</dbReference>
<feature type="region of interest" description="Disordered" evidence="1">
    <location>
        <begin position="571"/>
        <end position="591"/>
    </location>
</feature>
<dbReference type="InterPro" id="IPR050707">
    <property type="entry name" value="HTH_MetabolicPath_Reg"/>
</dbReference>
<organism evidence="3 4">
    <name type="scientific">Streptomyces lichenis</name>
    <dbReference type="NCBI Taxonomy" id="2306967"/>
    <lineage>
        <taxon>Bacteria</taxon>
        <taxon>Bacillati</taxon>
        <taxon>Actinomycetota</taxon>
        <taxon>Actinomycetes</taxon>
        <taxon>Kitasatosporales</taxon>
        <taxon>Streptomycetaceae</taxon>
        <taxon>Streptomyces</taxon>
    </lineage>
</organism>
<feature type="compositionally biased region" description="Low complexity" evidence="1">
    <location>
        <begin position="201"/>
        <end position="212"/>
    </location>
</feature>
<sequence length="591" mass="62086">MTGVSRFNQDDGGPGTALPAELRELRRQLAGEPDFWDRPEGYAVPADPGSPGPSAADQQEANSWYRLGTRALRRNELAAAAGWLGEAAEAGHPGALFRLAVVALRAGGDGGDWAAEVAYLVAEAARHGHGDARRLLAATEPPGRAGDRSSGPSEEPRVPAGDRSSTPSEEPPGWAGDRRGAPSQEAVQDVEFHDEVRTGLAAGRPLAARPLASNTPPGPGRGRRLALVPAPQQPPPAAHRPSPPTAAPRPLLRAVGSDRKGGPVPASPAPSPYLEMVAAGAVAAARADAVTQDGGAPRWSPNVLRPAHLTDLSRDRVALPAEPPVWQTHALRARDLLLHIQQADGISTRDLARRTRMSLSAASWLVDWLTRQFFVETVEGAHRPGAVLEMATDGGTQDRLMQHTLDMLRDRLGAAVYLSTYTDGEIALARSSHSGSAPPVRIGVPFADAGHASAVGKALLADLDPRARLEHLARHRPVSLTSRTITDPGALFDALDRHGPRAVQFDLLEYSPHNVCAALSLTLPGHDTACVALSLPADDHERLLRAATALSQASTGLLVTQLLHTAACEGTGTAEGAEPGAAEPLEAIARR</sequence>
<feature type="compositionally biased region" description="Low complexity" evidence="1">
    <location>
        <begin position="43"/>
        <end position="57"/>
    </location>
</feature>
<dbReference type="InterPro" id="IPR011990">
    <property type="entry name" value="TPR-like_helical_dom_sf"/>
</dbReference>
<keyword evidence="4" id="KW-1185">Reference proteome</keyword>
<dbReference type="InterPro" id="IPR014757">
    <property type="entry name" value="Tscrpt_reg_IclR_C"/>
</dbReference>
<dbReference type="Pfam" id="PF01614">
    <property type="entry name" value="IclR_C"/>
    <property type="match status" value="1"/>
</dbReference>
<dbReference type="Proteomes" id="UP001522868">
    <property type="component" value="Unassembled WGS sequence"/>
</dbReference>
<dbReference type="RefSeq" id="WP_248637479.1">
    <property type="nucleotide sequence ID" value="NZ_JALPTH010000048.1"/>
</dbReference>
<feature type="region of interest" description="Disordered" evidence="1">
    <location>
        <begin position="201"/>
        <end position="269"/>
    </location>
</feature>
<evidence type="ECO:0000256" key="1">
    <source>
        <dbReference type="SAM" id="MobiDB-lite"/>
    </source>
</evidence>